<sequence length="65" mass="7794">MITITLWFLIVLFLVPAIFQWLWNMTCPQIFRVSSIRYWQAFRLLILAALLFGGFHFGFRNPFIP</sequence>
<dbReference type="RefSeq" id="WP_067562435.1">
    <property type="nucleotide sequence ID" value="NZ_LSUQ01000009.1"/>
</dbReference>
<feature type="transmembrane region" description="Helical" evidence="1">
    <location>
        <begin position="38"/>
        <end position="59"/>
    </location>
</feature>
<evidence type="ECO:0000313" key="5">
    <source>
        <dbReference type="Proteomes" id="UP000190229"/>
    </source>
</evidence>
<reference evidence="2 4" key="1">
    <citation type="submission" date="2016-02" db="EMBL/GenBank/DDBJ databases">
        <title>Draft genome sequence of Acidibacillus ferrooxidans SLC66.</title>
        <authorList>
            <person name="Oliveira G."/>
            <person name="Nancucheo I."/>
            <person name="Dall'Agnol H."/>
            <person name="Johnson B."/>
            <person name="Oliveira R."/>
            <person name="Nunes G.L."/>
            <person name="Tzotzos G."/>
            <person name="Orellana S.C."/>
            <person name="Salim A.C."/>
            <person name="Araujo F.M."/>
        </authorList>
    </citation>
    <scope>NUCLEOTIDE SEQUENCE [LARGE SCALE GENOMIC DNA]</scope>
    <source>
        <strain evidence="2 4">SLC66</strain>
    </source>
</reference>
<proteinExistence type="predicted"/>
<organism evidence="2 4">
    <name type="scientific">Ferroacidibacillus organovorans</name>
    <dbReference type="NCBI Taxonomy" id="1765683"/>
    <lineage>
        <taxon>Bacteria</taxon>
        <taxon>Bacillati</taxon>
        <taxon>Bacillota</taxon>
        <taxon>Bacilli</taxon>
        <taxon>Bacillales</taxon>
        <taxon>Alicyclobacillaceae</taxon>
        <taxon>Ferroacidibacillus</taxon>
    </lineage>
</organism>
<dbReference type="Proteomes" id="UP000077421">
    <property type="component" value="Unassembled WGS sequence"/>
</dbReference>
<accession>A0A162S340</accession>
<dbReference type="AlphaFoldDB" id="A0A162S340"/>
<evidence type="ECO:0000313" key="4">
    <source>
        <dbReference type="Proteomes" id="UP000077421"/>
    </source>
</evidence>
<keyword evidence="5" id="KW-1185">Reference proteome</keyword>
<evidence type="ECO:0000256" key="1">
    <source>
        <dbReference type="SAM" id="Phobius"/>
    </source>
</evidence>
<keyword evidence="1" id="KW-1133">Transmembrane helix</keyword>
<evidence type="ECO:0000313" key="3">
    <source>
        <dbReference type="EMBL" id="OPG15500.1"/>
    </source>
</evidence>
<evidence type="ECO:0000313" key="2">
    <source>
        <dbReference type="EMBL" id="OAG94528.1"/>
    </source>
</evidence>
<keyword evidence="1" id="KW-0812">Transmembrane</keyword>
<comment type="caution">
    <text evidence="2">The sequence shown here is derived from an EMBL/GenBank/DDBJ whole genome shotgun (WGS) entry which is preliminary data.</text>
</comment>
<dbReference type="Proteomes" id="UP000190229">
    <property type="component" value="Unassembled WGS sequence"/>
</dbReference>
<keyword evidence="1" id="KW-0472">Membrane</keyword>
<feature type="transmembrane region" description="Helical" evidence="1">
    <location>
        <begin position="6"/>
        <end position="26"/>
    </location>
</feature>
<reference evidence="3 5" key="2">
    <citation type="submission" date="2017-02" db="EMBL/GenBank/DDBJ databases">
        <title>Draft genome of Acidibacillus ferrooxidans Huett2.</title>
        <authorList>
            <person name="Schopf S."/>
        </authorList>
    </citation>
    <scope>NUCLEOTIDE SEQUENCE [LARGE SCALE GENOMIC DNA]</scope>
    <source>
        <strain evidence="3 5">Huett2</strain>
    </source>
</reference>
<protein>
    <submittedName>
        <fullName evidence="2">Uncharacterized protein</fullName>
    </submittedName>
</protein>
<dbReference type="STRING" id="1765683.B2M26_10450"/>
<gene>
    <name evidence="2" type="ORF">AYW79_04930</name>
    <name evidence="3" type="ORF">B2M26_10450</name>
</gene>
<name>A0A162S340_9BACL</name>
<dbReference type="EMBL" id="MWPS01000027">
    <property type="protein sequence ID" value="OPG15500.1"/>
    <property type="molecule type" value="Genomic_DNA"/>
</dbReference>
<dbReference type="EMBL" id="LSUQ01000009">
    <property type="protein sequence ID" value="OAG94528.1"/>
    <property type="molecule type" value="Genomic_DNA"/>
</dbReference>